<reference evidence="6" key="1">
    <citation type="submission" date="2016-06" db="UniProtKB">
        <authorList>
            <consortium name="WormBaseParasite"/>
        </authorList>
    </citation>
    <scope>IDENTIFICATION</scope>
</reference>
<feature type="compositionally biased region" description="Polar residues" evidence="1">
    <location>
        <begin position="139"/>
        <end position="151"/>
    </location>
</feature>
<dbReference type="EMBL" id="UZAM01007094">
    <property type="protein sequence ID" value="VDO96615.1"/>
    <property type="molecule type" value="Genomic_DNA"/>
</dbReference>
<feature type="signal peptide" evidence="3">
    <location>
        <begin position="1"/>
        <end position="21"/>
    </location>
</feature>
<keyword evidence="2" id="KW-0812">Transmembrane</keyword>
<organism evidence="6">
    <name type="scientific">Soboliphyme baturini</name>
    <dbReference type="NCBI Taxonomy" id="241478"/>
    <lineage>
        <taxon>Eukaryota</taxon>
        <taxon>Metazoa</taxon>
        <taxon>Ecdysozoa</taxon>
        <taxon>Nematoda</taxon>
        <taxon>Enoplea</taxon>
        <taxon>Dorylaimia</taxon>
        <taxon>Dioctophymatida</taxon>
        <taxon>Dioctophymatoidea</taxon>
        <taxon>Soboliphymatidae</taxon>
        <taxon>Soboliphyme</taxon>
    </lineage>
</organism>
<gene>
    <name evidence="4" type="ORF">SBAD_LOCUS2122</name>
</gene>
<reference evidence="4 5" key="2">
    <citation type="submission" date="2018-11" db="EMBL/GenBank/DDBJ databases">
        <authorList>
            <consortium name="Pathogen Informatics"/>
        </authorList>
    </citation>
    <scope>NUCLEOTIDE SEQUENCE [LARGE SCALE GENOMIC DNA]</scope>
</reference>
<feature type="region of interest" description="Disordered" evidence="1">
    <location>
        <begin position="103"/>
        <end position="151"/>
    </location>
</feature>
<evidence type="ECO:0000256" key="1">
    <source>
        <dbReference type="SAM" id="MobiDB-lite"/>
    </source>
</evidence>
<sequence>MERARWLILVALGLLVSSTPSLPYVLSFTGDSWHATPFEGSEDFLGIISRLAIVATLKRNARDWYEATGHCSLPVVVNNVFMSNLACVWLCCLSTLAVCVSGRGRGTTSSDAQEHKSFGHHSEAALGADASGSREQQKNSRSSPNQGSRTP</sequence>
<proteinExistence type="predicted"/>
<name>A0A183IES8_9BILA</name>
<keyword evidence="2" id="KW-0472">Membrane</keyword>
<feature type="transmembrane region" description="Helical" evidence="2">
    <location>
        <begin position="80"/>
        <end position="100"/>
    </location>
</feature>
<keyword evidence="5" id="KW-1185">Reference proteome</keyword>
<evidence type="ECO:0000256" key="2">
    <source>
        <dbReference type="SAM" id="Phobius"/>
    </source>
</evidence>
<protein>
    <submittedName>
        <fullName evidence="6">Secreted protein</fullName>
    </submittedName>
</protein>
<feature type="chain" id="PRO_5043139980" evidence="3">
    <location>
        <begin position="22"/>
        <end position="151"/>
    </location>
</feature>
<dbReference type="Proteomes" id="UP000270296">
    <property type="component" value="Unassembled WGS sequence"/>
</dbReference>
<feature type="compositionally biased region" description="Basic and acidic residues" evidence="1">
    <location>
        <begin position="112"/>
        <end position="123"/>
    </location>
</feature>
<dbReference type="WBParaSite" id="SBAD_0000222501-mRNA-1">
    <property type="protein sequence ID" value="SBAD_0000222501-mRNA-1"/>
    <property type="gene ID" value="SBAD_0000222501"/>
</dbReference>
<evidence type="ECO:0000313" key="4">
    <source>
        <dbReference type="EMBL" id="VDO96615.1"/>
    </source>
</evidence>
<keyword evidence="3" id="KW-0732">Signal</keyword>
<accession>A0A183IES8</accession>
<keyword evidence="2" id="KW-1133">Transmembrane helix</keyword>
<dbReference type="AlphaFoldDB" id="A0A183IES8"/>
<evidence type="ECO:0000313" key="6">
    <source>
        <dbReference type="WBParaSite" id="SBAD_0000222501-mRNA-1"/>
    </source>
</evidence>
<evidence type="ECO:0000256" key="3">
    <source>
        <dbReference type="SAM" id="SignalP"/>
    </source>
</evidence>
<evidence type="ECO:0000313" key="5">
    <source>
        <dbReference type="Proteomes" id="UP000270296"/>
    </source>
</evidence>